<dbReference type="InterPro" id="IPR057326">
    <property type="entry name" value="KR_dom"/>
</dbReference>
<feature type="domain" description="PKS/mFAS DH" evidence="14">
    <location>
        <begin position="931"/>
        <end position="1231"/>
    </location>
</feature>
<dbReference type="InterPro" id="IPR000873">
    <property type="entry name" value="AMP-dep_synth/lig_dom"/>
</dbReference>
<evidence type="ECO:0000259" key="13">
    <source>
        <dbReference type="PROSITE" id="PS52004"/>
    </source>
</evidence>
<dbReference type="InterPro" id="IPR049900">
    <property type="entry name" value="PKS_mFAS_DH"/>
</dbReference>
<dbReference type="HOGENOM" id="CLU_000022_37_5_1"/>
<feature type="active site" description="Proton acceptor; for dehydratase activity" evidence="10">
    <location>
        <position position="963"/>
    </location>
</feature>
<dbReference type="PROSITE" id="PS50075">
    <property type="entry name" value="CARRIER"/>
    <property type="match status" value="2"/>
</dbReference>
<dbReference type="Pfam" id="PF14765">
    <property type="entry name" value="PS-DH"/>
    <property type="match status" value="1"/>
</dbReference>
<dbReference type="GO" id="GO:0016874">
    <property type="term" value="F:ligase activity"/>
    <property type="evidence" value="ECO:0007669"/>
    <property type="project" value="UniProtKB-KW"/>
</dbReference>
<name>N4VLF6_COLOR</name>
<proteinExistence type="inferred from homology"/>
<keyword evidence="2" id="KW-0597">Phosphoprotein</keyword>
<evidence type="ECO:0000256" key="5">
    <source>
        <dbReference type="ARBA" id="ARBA00022679"/>
    </source>
</evidence>
<gene>
    <name evidence="15" type="primary">fsdS</name>
    <name evidence="15" type="ORF">Cob_v013175</name>
</gene>
<dbReference type="EMBL" id="AMCV02000062">
    <property type="protein sequence ID" value="TDZ13666.1"/>
    <property type="molecule type" value="Genomic_DNA"/>
</dbReference>
<keyword evidence="6" id="KW-0677">Repeat</keyword>
<dbReference type="Pfam" id="PF07993">
    <property type="entry name" value="NAD_binding_4"/>
    <property type="match status" value="1"/>
</dbReference>
<dbReference type="Pfam" id="PF00109">
    <property type="entry name" value="ketoacyl-synt"/>
    <property type="match status" value="1"/>
</dbReference>
<dbReference type="InterPro" id="IPR001227">
    <property type="entry name" value="Ac_transferase_dom_sf"/>
</dbReference>
<evidence type="ECO:0000256" key="1">
    <source>
        <dbReference type="ARBA" id="ARBA00022450"/>
    </source>
</evidence>
<evidence type="ECO:0000256" key="3">
    <source>
        <dbReference type="ARBA" id="ARBA00022598"/>
    </source>
</evidence>
<dbReference type="SMART" id="SM00827">
    <property type="entry name" value="PKS_AT"/>
    <property type="match status" value="1"/>
</dbReference>
<keyword evidence="1" id="KW-0596">Phosphopantetheine</keyword>
<evidence type="ECO:0000256" key="10">
    <source>
        <dbReference type="PROSITE-ProRule" id="PRU01363"/>
    </source>
</evidence>
<dbReference type="InterPro" id="IPR049551">
    <property type="entry name" value="PKS_DH_C"/>
</dbReference>
<dbReference type="GO" id="GO:0031177">
    <property type="term" value="F:phosphopantetheine binding"/>
    <property type="evidence" value="ECO:0007669"/>
    <property type="project" value="InterPro"/>
</dbReference>
<dbReference type="InterPro" id="IPR020806">
    <property type="entry name" value="PKS_PP-bd"/>
</dbReference>
<dbReference type="Pfam" id="PF16197">
    <property type="entry name" value="KAsynt_C_assoc"/>
    <property type="match status" value="1"/>
</dbReference>
<dbReference type="Gene3D" id="3.40.50.150">
    <property type="entry name" value="Vaccinia Virus protein VP39"/>
    <property type="match status" value="1"/>
</dbReference>
<dbReference type="InterPro" id="IPR018201">
    <property type="entry name" value="Ketoacyl_synth_AS"/>
</dbReference>
<dbReference type="InterPro" id="IPR013217">
    <property type="entry name" value="Methyltransf_12"/>
</dbReference>
<dbReference type="InterPro" id="IPR042104">
    <property type="entry name" value="PKS_dehydratase_sf"/>
</dbReference>
<dbReference type="Pfam" id="PF08659">
    <property type="entry name" value="KR"/>
    <property type="match status" value="1"/>
</dbReference>
<feature type="region of interest" description="Disordered" evidence="11">
    <location>
        <begin position="2483"/>
        <end position="2528"/>
    </location>
</feature>
<dbReference type="InterPro" id="IPR050091">
    <property type="entry name" value="PKS_NRPS_Biosynth_Enz"/>
</dbReference>
<dbReference type="Pfam" id="PF23297">
    <property type="entry name" value="ACP_SdgA_C"/>
    <property type="match status" value="1"/>
</dbReference>
<dbReference type="InterPro" id="IPR014030">
    <property type="entry name" value="Ketoacyl_synth_N"/>
</dbReference>
<reference evidence="16" key="1">
    <citation type="journal article" date="2013" name="New Phytol.">
        <title>Comparative genomic and transcriptomic analyses reveal the hemibiotrophic stage shift of Colletotrichum fungi.</title>
        <authorList>
            <person name="Gan P."/>
            <person name="Ikeda K."/>
            <person name="Irieda H."/>
            <person name="Narusaka M."/>
            <person name="O'Connell R.J."/>
            <person name="Narusaka Y."/>
            <person name="Takano Y."/>
            <person name="Kubo Y."/>
            <person name="Shirasu K."/>
        </authorList>
    </citation>
    <scope>NUCLEOTIDE SEQUENCE [LARGE SCALE GENOMIC DNA]</scope>
    <source>
        <strain evidence="16">104-T / ATCC 96160 / CBS 514.97 / LARS 414 / MAFF 240422</strain>
    </source>
</reference>
<dbReference type="InterPro" id="IPR020845">
    <property type="entry name" value="AMP-binding_CS"/>
</dbReference>
<dbReference type="PROSITE" id="PS00455">
    <property type="entry name" value="AMP_BINDING"/>
    <property type="match status" value="1"/>
</dbReference>
<dbReference type="STRING" id="1213857.N4VLF6"/>
<keyword evidence="16" id="KW-1185">Reference proteome</keyword>
<dbReference type="InterPro" id="IPR023213">
    <property type="entry name" value="CAT-like_dom_sf"/>
</dbReference>
<dbReference type="InterPro" id="IPR049552">
    <property type="entry name" value="PKS_DH_N"/>
</dbReference>
<dbReference type="GO" id="GO:0008168">
    <property type="term" value="F:methyltransferase activity"/>
    <property type="evidence" value="ECO:0007669"/>
    <property type="project" value="UniProtKB-KW"/>
</dbReference>
<dbReference type="SMART" id="SM00823">
    <property type="entry name" value="PKS_PP"/>
    <property type="match status" value="2"/>
</dbReference>
<dbReference type="InterPro" id="IPR016035">
    <property type="entry name" value="Acyl_Trfase/lysoPLipase"/>
</dbReference>
<sequence length="3964" mass="432891">MSPTCRTNEPVAVIGIGCRFPGASSLSELEGLLLDPPDLSQTIPSKRFHVDGFYNPNAQHHGSTNVRKSYLLDGNIREFDNKFFNITAVEAAAMDPQQRLLLETVYEALESANVSIRQLKGSDTAVYVGLMCGDYENILMRDIDSAPRYQATGVGRSIMANRISYTWDLRGPSMTIDTACSSSLVALHQAVQALRLGETQLAIVGGSNLLLGPEWYITESNLNMLSPNGISRMWDADADGYARGEGVAAVILKRLSDAIADGDFIECIIRETGVCQDGRTNGITTPSAESQASLIRRVYSKAGLDVVKDRPQYFEAHGTGTPAGDPVEAEAIHSVFSGAVSDSVRRPPLYVGSVKTVIGHTEGTAGLAGLIKATLALQRQTVFPNKHFNRLNPRINPFYKGLEIPTEPVPWPVTAHGEPRRASVNSFGFGGTNAHVILESFENSSCPPQAAERGPGAFIPFVLSAKSESSLSGSLQQHLDWLSQYPEVDIRSLSLTSCRKTLFPYKVALPATNAQELSSKISDRLHQRQWAKPCANAPKVLGIFTGQGAQYAGMMAGLLRDSPWAHQRALELEKAFLVMIPASDRPPGALVEQLLLSPSEAGASAIMRAEFSQPLCTMVQILLIDVLRRAGVTFDAVVGHSSGEIAAAYAVGRLSAETALATAYYRGLNTKLAGGLADQKGAMSAAPMSYEDAYEFCSQPHFQGRLSVAASNSPGSVTLSGDEDAIAEAEEELGARSIKAKRLFVDKAYHSHHMQPCASAYLSSLTGLPGFTSASATGRWFSSVRMEEIGDVSLGMDYWVDNMVQPVLFSQALEAACSDVGSFGIIVEIGPHPALRGPVTQTLQNMWPSSDISYAALLKRGQRDLQSLQDGLAQMIEAGLELDLPAVDQLLTGTKGQAIRRLPAYHWDHAEEFWHETRFAKSFRLREKPMHPLLGSPLPDSTKTDRRWRNILLESELPWLAGHRVQDQTVFPAAGYLCIAIEAARELASEEENIQTINITDLDIVQAMVIPPDGSGVESICTMTDVHRVDAANFEASFCLYSSSGGKLSLMAKGMVNVHLGPSQHDAALGWHTQNHLESDPLMSHIDNERLYSAWNALGYGYTGPFRAIHNAKRKLSAAKGSISPAASGTMALHPATLDAAIQTILLAYCHPEDGRLWSIHVPRRIQKFSLDLAAANAVAHRDESLGFVSVIPDRDEKGLFGDVDLITHDRRSLVQIEGLQCTPLSPSSAENDARLFYSTSWAPASPNAAAVCWDGQATKSDYDLATDLERLSFFYMRQLEKSVAKNHPQRRQGAWHRYFGFLAHVSRLVESGTHPYVQKSWIQDTPEIAAAIKARYPDNLDRRVIEAVGENVSRVVCSGTTMLEHLLKDGLLDDYYAHGMTNKSYIRYLARMVGQLAHRYPGMNILEVGAGTGSATKTIFDEIGDTFASYTYTDVSIGFFEKARDVFATNVDKMVFMSLDAERDVVEQGFQLHSYDLVVASLVLHATSNLERTLSNVRRLLRPGGYLIMLEITDNGPIRLGFVFGTLPQWWIGDAEGRTLSPCIGPMEWDSLLQRTGFSHIDSITPDVDRLPFPLSVISAQAVDERVRLLRNPLSNATVFPRLLIIGGASTATVKLVSGLMERLEPHYQHVFHIKKLDELNRGKHLGTTVLSLADLDQPTLSEVSNNTMTALKDVLTSCSTVLWITHNAKDKSPESNMSLGFFRTVLWEIPDTQVRSIDFVDGSAPDTSVISESLLELELAKRWSVENQEHSLLRSNERELAYRHGRLEIPRLVGNASLNDRYNASRRDIFKKHGGYNLRLSPQGWLEQDIDALSAVPASTTIKHTDRVEIEVDYSTAFTVPVVGDGLGQAYVVVGRAGRKRHVLALTKHCASTVQPTACSIIQIYNGYDGPQVLTQVSSLLQATYLLSSIPENKHLLLHEPSSELAAAVTFLAQQHGARVTMTSVRERKHFVVLHPSSPKRMVKAKLGRDVDYFADVSTTPEYGQSLAKTIQDCLPPSAYIVDTAPLFGPGAHHQVIRPAHHGAACYPNSASTAPLSTLLKAAYEMARRVSVPALEVLNLGDFGSQPINGRRKVIRWKADSSTMVRVSPTHRKMNFRSDRTYWLVGLTSDLGLSLCEWLVAHGARHVALSSRKPQVDANWVEKMRHDNGAIVKVVPADVADEASLLLAYDQIRDSMPPLAGVAHGAMVLDDKPVHAMDADGIAKVAGPKVHGSTNLHRLFDKHDEALDFFVFFSSIAAVFGSHGQSNYTAANSYMRSLAVQRRQDGKPASVLNLGLVIGIGYASNKLSQAERESLRKSGFRWISEDDLHHAFAEAVLASSSESGIDHEITIGADRFLADDPNKPLWADDPRLSHMFTYGTSKTPVAKGDSSGSKQSPREMLASATSVAEVKMIIKDSFLAKLQSMLRLSSSPMENESAILDSSTDQLGFDSLIAVEVRSWFHKTFGVSISTLEILGGATINGIITNGLSKLDLEIMTNATLDSDSEPSDSPLASPLTSRASQSPGMTSPKAESSRTECTTPVGSPVKMGSFAQDYAVQKRKSDDTIERRGPLSFGQEMFWFVQTLMSDPSTLNNTVVYRLTGRLNVPRLSKAVELISRRHEALRTGVEVDERGVAKQVVFSHPMLHLEAFSLSNDQVSSAIQSLDEHSYDLQKGESVRIIAVSTSTTDHHLMFGFHHINMDGISLQIILSELECAYRGEELTGSPLQFIEFSQRQHDELNNGNWDSDLQFWQNQLADLPGELPILPLPDASKSRNALTAYRTTQVEGRLDPATMAMVRDRCRQLRVTHFCFYLAVFRVLLARLAKTDDLCIGIADANRLSGDALDAVGMYLNLLPLRFHSTRQETFLDIAHDTKKTVQESLAHSAVPFGVLLSKVGVPRSAEYSPVFQAFVDYRQGAKERQTFGDCELEVCYYQGARAAYDVSLDIIDSGEDPSAIRLAVQDSLYSEKDAELLLGGFVHLVQSFAATANRDIQADELPIFPPESAHEAIQLGQGQVIDSAWPVTLLHRVSDVRSSHGHQTAIEDVNCESLTYEAVWSRVTAIADAILRLEVPAGSIIGVFQEPSAEWIASLLAIWMVGCVYLPLDPATPTSRLASNVSHASPHLVLVDDALATDAIGLERPILNISSIPPSSTSTAPVLPDTKETDPAAILYTSGSTGKPKGIVLSHQNLIHEVEFSATTYDFGVERVLCQSAFGFDMSLTQIFSALAFGGSLHMVPRSQRGDAVAISRRIVDSGITFTGATPSEYLSWISFGADLGQSQWRRALCGGEPVTPALLRAFSSIGRSELRFFNAYGPTETTCSATRAEILYESLVGDPDCISAGRAAPNCSICIVDEQLNPLPLGMPGEILIGGAKVALGYLNSDELTATKFFNHSFTSRGFAARGWQSVHRTGDVGRLLADGRLIVQGRVDGDTQVKLRGNRVDLVDVEEAVLRAGQGHIVGALACAYAPATEDNHDSGSALLAALVVMDASSSAVDEEDFLSRVLQRVALPRAQRPSVIRRVESLPRTVSGKIDRKAAAALVPTLFDPATDSSHDDENLSDTELRLRDVWLQVLPAGSSALVRRSSDFFHAGGNSLLLVALQRGIRDAFQLQLPLVAMFDSSTLRDMALLIQQKSVEETQIDWETETDVNRYIAARPSAPGVVSIPQNGPVAVVLTGATGLLGKALLRAFIADGRISTVHCIAVRNPDALDHLSSSGKVHIHKGDLTQARLGLSPETARRIFSEAHVIVHNGADVSHMKSYRTIKAANFGSTAQLVQLSLDRDRLLPLHFVSTAGVSLYSGLATFGEVSAAGFQPPRDGSDGYTASKWASERFLEKANEEIGFPVWIHRPSNIHRVEDPQFDLFQNLLRFSRILQAVPIFPSLQGHLNLVEAVDIAQAVLGDVFADSGRDVNYRHQIGARNLSMDELGDFVRSDASSEIRVLDVDTWRKLAESKGLPETVSEWFKKVAHGVPVRYPLLVADR</sequence>
<dbReference type="InterPro" id="IPR016036">
    <property type="entry name" value="Malonyl_transacylase_ACP-bd"/>
</dbReference>
<dbReference type="GO" id="GO:0005886">
    <property type="term" value="C:plasma membrane"/>
    <property type="evidence" value="ECO:0007669"/>
    <property type="project" value="TreeGrafter"/>
</dbReference>
<evidence type="ECO:0000256" key="8">
    <source>
        <dbReference type="ARBA" id="ARBA00023268"/>
    </source>
</evidence>
<dbReference type="SUPFAM" id="SSF52151">
    <property type="entry name" value="FabD/lysophospholipase-like"/>
    <property type="match status" value="1"/>
</dbReference>
<dbReference type="SUPFAM" id="SSF56801">
    <property type="entry name" value="Acetyl-CoA synthetase-like"/>
    <property type="match status" value="1"/>
</dbReference>
<evidence type="ECO:0000259" key="12">
    <source>
        <dbReference type="PROSITE" id="PS50075"/>
    </source>
</evidence>
<dbReference type="PROSITE" id="PS00606">
    <property type="entry name" value="KS3_1"/>
    <property type="match status" value="1"/>
</dbReference>
<dbReference type="Pfam" id="PF00698">
    <property type="entry name" value="Acyl_transf_1"/>
    <property type="match status" value="1"/>
</dbReference>
<dbReference type="Pfam" id="PF02801">
    <property type="entry name" value="Ketoacyl-synt_C"/>
    <property type="match status" value="1"/>
</dbReference>
<evidence type="ECO:0000256" key="6">
    <source>
        <dbReference type="ARBA" id="ARBA00022737"/>
    </source>
</evidence>
<feature type="compositionally biased region" description="Polar residues" evidence="11">
    <location>
        <begin position="2499"/>
        <end position="2508"/>
    </location>
</feature>
<dbReference type="GO" id="GO:0016491">
    <property type="term" value="F:oxidoreductase activity"/>
    <property type="evidence" value="ECO:0007669"/>
    <property type="project" value="UniProtKB-KW"/>
</dbReference>
<evidence type="ECO:0000256" key="4">
    <source>
        <dbReference type="ARBA" id="ARBA00022603"/>
    </source>
</evidence>
<evidence type="ECO:0000256" key="2">
    <source>
        <dbReference type="ARBA" id="ARBA00022553"/>
    </source>
</evidence>
<dbReference type="Gene3D" id="1.10.1200.10">
    <property type="entry name" value="ACP-like"/>
    <property type="match status" value="1"/>
</dbReference>
<feature type="active site" description="Proton donor; for dehydratase activity" evidence="10">
    <location>
        <position position="1139"/>
    </location>
</feature>
<dbReference type="InterPro" id="IPR014043">
    <property type="entry name" value="Acyl_transferase_dom"/>
</dbReference>
<organism evidence="15 16">
    <name type="scientific">Colletotrichum orbiculare (strain 104-T / ATCC 96160 / CBS 514.97 / LARS 414 / MAFF 240422)</name>
    <name type="common">Cucumber anthracnose fungus</name>
    <name type="synonym">Colletotrichum lagenarium</name>
    <dbReference type="NCBI Taxonomy" id="1213857"/>
    <lineage>
        <taxon>Eukaryota</taxon>
        <taxon>Fungi</taxon>
        <taxon>Dikarya</taxon>
        <taxon>Ascomycota</taxon>
        <taxon>Pezizomycotina</taxon>
        <taxon>Sordariomycetes</taxon>
        <taxon>Hypocreomycetidae</taxon>
        <taxon>Glomerellales</taxon>
        <taxon>Glomerellaceae</taxon>
        <taxon>Colletotrichum</taxon>
        <taxon>Colletotrichum orbiculare species complex</taxon>
    </lineage>
</organism>
<dbReference type="CDD" id="cd19532">
    <property type="entry name" value="C_PKS-NRPS"/>
    <property type="match status" value="1"/>
</dbReference>
<dbReference type="PROSITE" id="PS52019">
    <property type="entry name" value="PKS_MFAS_DH"/>
    <property type="match status" value="1"/>
</dbReference>
<dbReference type="SMART" id="SM00826">
    <property type="entry name" value="PKS_DH"/>
    <property type="match status" value="1"/>
</dbReference>
<keyword evidence="7" id="KW-0560">Oxidoreductase</keyword>
<dbReference type="InterPro" id="IPR013120">
    <property type="entry name" value="FAR_NAD-bd"/>
</dbReference>
<dbReference type="InterPro" id="IPR013968">
    <property type="entry name" value="PKS_KR"/>
</dbReference>
<dbReference type="InterPro" id="IPR001242">
    <property type="entry name" value="Condensation_dom"/>
</dbReference>
<dbReference type="SUPFAM" id="SSF53901">
    <property type="entry name" value="Thiolase-like"/>
    <property type="match status" value="1"/>
</dbReference>
<dbReference type="GO" id="GO:0032259">
    <property type="term" value="P:methylation"/>
    <property type="evidence" value="ECO:0007669"/>
    <property type="project" value="UniProtKB-KW"/>
</dbReference>
<dbReference type="InterPro" id="IPR045851">
    <property type="entry name" value="AMP-bd_C_sf"/>
</dbReference>
<dbReference type="GO" id="GO:0004312">
    <property type="term" value="F:fatty acid synthase activity"/>
    <property type="evidence" value="ECO:0007669"/>
    <property type="project" value="TreeGrafter"/>
</dbReference>
<dbReference type="CDD" id="cd02440">
    <property type="entry name" value="AdoMet_MTases"/>
    <property type="match status" value="1"/>
</dbReference>
<dbReference type="GO" id="GO:0009403">
    <property type="term" value="P:toxin biosynthetic process"/>
    <property type="evidence" value="ECO:0007669"/>
    <property type="project" value="UniProtKB-ARBA"/>
</dbReference>
<keyword evidence="3" id="KW-0436">Ligase</keyword>
<dbReference type="SUPFAM" id="SSF52777">
    <property type="entry name" value="CoA-dependent acyltransferases"/>
    <property type="match status" value="2"/>
</dbReference>
<dbReference type="InterPro" id="IPR020841">
    <property type="entry name" value="PKS_Beta-ketoAc_synthase_dom"/>
</dbReference>
<dbReference type="InterPro" id="IPR016039">
    <property type="entry name" value="Thiolase-like"/>
</dbReference>
<dbReference type="InterPro" id="IPR014031">
    <property type="entry name" value="Ketoacyl_synth_C"/>
</dbReference>
<dbReference type="Gene3D" id="3.10.129.110">
    <property type="entry name" value="Polyketide synthase dehydratase"/>
    <property type="match status" value="1"/>
</dbReference>
<dbReference type="Pfam" id="PF21089">
    <property type="entry name" value="PKS_DH_N"/>
    <property type="match status" value="1"/>
</dbReference>
<keyword evidence="5" id="KW-0808">Transferase</keyword>
<dbReference type="InterPro" id="IPR029063">
    <property type="entry name" value="SAM-dependent_MTases_sf"/>
</dbReference>
<dbReference type="Gene3D" id="3.40.47.10">
    <property type="match status" value="1"/>
</dbReference>
<dbReference type="InterPro" id="IPR042099">
    <property type="entry name" value="ANL_N_sf"/>
</dbReference>
<dbReference type="Gene3D" id="3.40.50.12780">
    <property type="entry name" value="N-terminal domain of ligase-like"/>
    <property type="match status" value="1"/>
</dbReference>
<dbReference type="InterPro" id="IPR036736">
    <property type="entry name" value="ACP-like_sf"/>
</dbReference>
<dbReference type="InterPro" id="IPR020807">
    <property type="entry name" value="PKS_DH"/>
</dbReference>
<feature type="domain" description="Carrier" evidence="12">
    <location>
        <begin position="2398"/>
        <end position="2473"/>
    </location>
</feature>
<evidence type="ECO:0000256" key="7">
    <source>
        <dbReference type="ARBA" id="ARBA00023002"/>
    </source>
</evidence>
<dbReference type="SMART" id="SM00825">
    <property type="entry name" value="PKS_KS"/>
    <property type="match status" value="1"/>
</dbReference>
<keyword evidence="4" id="KW-0489">Methyltransferase</keyword>
<dbReference type="Proteomes" id="UP000014480">
    <property type="component" value="Unassembled WGS sequence"/>
</dbReference>
<evidence type="ECO:0000313" key="15">
    <source>
        <dbReference type="EMBL" id="TDZ13666.1"/>
    </source>
</evidence>
<dbReference type="InterPro" id="IPR009081">
    <property type="entry name" value="PP-bd_ACP"/>
</dbReference>
<comment type="similarity">
    <text evidence="9">In the C-terminal section; belongs to the NRP synthetase family.</text>
</comment>
<dbReference type="Gene3D" id="3.30.559.30">
    <property type="entry name" value="Nonribosomal peptide synthetase, condensation domain"/>
    <property type="match status" value="1"/>
</dbReference>
<dbReference type="eggNOG" id="KOG1178">
    <property type="taxonomic scope" value="Eukaryota"/>
</dbReference>
<dbReference type="PROSITE" id="PS00012">
    <property type="entry name" value="PHOSPHOPANTETHEINE"/>
    <property type="match status" value="1"/>
</dbReference>
<keyword evidence="8" id="KW-0511">Multifunctional enzyme</keyword>
<evidence type="ECO:0000256" key="9">
    <source>
        <dbReference type="ARBA" id="ARBA00029443"/>
    </source>
</evidence>
<dbReference type="PROSITE" id="PS52004">
    <property type="entry name" value="KS3_2"/>
    <property type="match status" value="1"/>
</dbReference>
<dbReference type="GO" id="GO:0004315">
    <property type="term" value="F:3-oxoacyl-[acyl-carrier-protein] synthase activity"/>
    <property type="evidence" value="ECO:0007669"/>
    <property type="project" value="InterPro"/>
</dbReference>
<comment type="caution">
    <text evidence="15">The sequence shown here is derived from an EMBL/GenBank/DDBJ whole genome shotgun (WGS) entry which is preliminary data.</text>
</comment>
<dbReference type="Gene3D" id="3.40.366.10">
    <property type="entry name" value="Malonyl-Coenzyme A Acyl Carrier Protein, domain 2"/>
    <property type="match status" value="1"/>
</dbReference>
<dbReference type="OrthoDB" id="329835at2759"/>
<dbReference type="InterPro" id="IPR032821">
    <property type="entry name" value="PKS_assoc"/>
</dbReference>
<dbReference type="SUPFAM" id="SSF53335">
    <property type="entry name" value="S-adenosyl-L-methionine-dependent methyltransferases"/>
    <property type="match status" value="1"/>
</dbReference>
<dbReference type="SMART" id="SM00822">
    <property type="entry name" value="PKS_KR"/>
    <property type="match status" value="1"/>
</dbReference>
<feature type="domain" description="Ketosynthase family 3 (KS3)" evidence="13">
    <location>
        <begin position="8"/>
        <end position="440"/>
    </location>
</feature>
<reference evidence="16" key="2">
    <citation type="journal article" date="2019" name="Mol. Plant Microbe Interact.">
        <title>Genome sequence resources for four phytopathogenic fungi from the Colletotrichum orbiculare species complex.</title>
        <authorList>
            <person name="Gan P."/>
            <person name="Tsushima A."/>
            <person name="Narusaka M."/>
            <person name="Narusaka Y."/>
            <person name="Takano Y."/>
            <person name="Kubo Y."/>
            <person name="Shirasu K."/>
        </authorList>
    </citation>
    <scope>GENOME REANNOTATION</scope>
    <source>
        <strain evidence="16">104-T / ATCC 96160 / CBS 514.97 / LARS 414 / MAFF 240422</strain>
    </source>
</reference>
<dbReference type="InterPro" id="IPR006162">
    <property type="entry name" value="Ppantetheine_attach_site"/>
</dbReference>
<feature type="domain" description="Carrier" evidence="12">
    <location>
        <begin position="3539"/>
        <end position="3617"/>
    </location>
</feature>
<accession>N4VLF6</accession>
<dbReference type="Gene3D" id="3.30.300.30">
    <property type="match status" value="1"/>
</dbReference>
<dbReference type="Gene3D" id="3.30.559.10">
    <property type="entry name" value="Chloramphenicol acetyltransferase-like domain"/>
    <property type="match status" value="1"/>
</dbReference>
<dbReference type="PANTHER" id="PTHR43775:SF20">
    <property type="entry name" value="HYBRID PKS-NRPS SYNTHETASE APDA"/>
    <property type="match status" value="1"/>
</dbReference>
<evidence type="ECO:0000259" key="14">
    <source>
        <dbReference type="PROSITE" id="PS52019"/>
    </source>
</evidence>
<dbReference type="Pfam" id="PF00668">
    <property type="entry name" value="Condensation"/>
    <property type="match status" value="1"/>
</dbReference>
<protein>
    <submittedName>
        <fullName evidence="15">Fusaridione A synthetase fsdS</fullName>
    </submittedName>
</protein>
<evidence type="ECO:0000256" key="11">
    <source>
        <dbReference type="SAM" id="MobiDB-lite"/>
    </source>
</evidence>
<dbReference type="Pfam" id="PF00501">
    <property type="entry name" value="AMP-binding"/>
    <property type="match status" value="1"/>
</dbReference>
<dbReference type="Pfam" id="PF08242">
    <property type="entry name" value="Methyltransf_12"/>
    <property type="match status" value="1"/>
</dbReference>
<dbReference type="SUPFAM" id="SSF55048">
    <property type="entry name" value="Probable ACP-binding domain of malonyl-CoA ACP transacylase"/>
    <property type="match status" value="1"/>
</dbReference>
<dbReference type="CDD" id="cd05930">
    <property type="entry name" value="A_NRPS"/>
    <property type="match status" value="1"/>
</dbReference>
<feature type="region of interest" description="N-terminal hotdog fold" evidence="10">
    <location>
        <begin position="931"/>
        <end position="1063"/>
    </location>
</feature>
<dbReference type="SUPFAM" id="SSF47336">
    <property type="entry name" value="ACP-like"/>
    <property type="match status" value="2"/>
</dbReference>
<dbReference type="InterPro" id="IPR036291">
    <property type="entry name" value="NAD(P)-bd_dom_sf"/>
</dbReference>
<dbReference type="CDD" id="cd00833">
    <property type="entry name" value="PKS"/>
    <property type="match status" value="1"/>
</dbReference>
<dbReference type="GO" id="GO:0006633">
    <property type="term" value="P:fatty acid biosynthetic process"/>
    <property type="evidence" value="ECO:0007669"/>
    <property type="project" value="InterPro"/>
</dbReference>
<dbReference type="PANTHER" id="PTHR43775">
    <property type="entry name" value="FATTY ACID SYNTHASE"/>
    <property type="match status" value="1"/>
</dbReference>
<evidence type="ECO:0000313" key="16">
    <source>
        <dbReference type="Proteomes" id="UP000014480"/>
    </source>
</evidence>
<dbReference type="SUPFAM" id="SSF51735">
    <property type="entry name" value="NAD(P)-binding Rossmann-fold domains"/>
    <property type="match status" value="2"/>
</dbReference>
<feature type="region of interest" description="C-terminal hotdog fold" evidence="10">
    <location>
        <begin position="1082"/>
        <end position="1231"/>
    </location>
</feature>
<dbReference type="Pfam" id="PF00550">
    <property type="entry name" value="PP-binding"/>
    <property type="match status" value="1"/>
</dbReference>
<dbReference type="Gene3D" id="3.40.50.720">
    <property type="entry name" value="NAD(P)-binding Rossmann-like Domain"/>
    <property type="match status" value="3"/>
</dbReference>
<dbReference type="eggNOG" id="KOG1202">
    <property type="taxonomic scope" value="Eukaryota"/>
</dbReference>
<dbReference type="GO" id="GO:0005737">
    <property type="term" value="C:cytoplasm"/>
    <property type="evidence" value="ECO:0007669"/>
    <property type="project" value="TreeGrafter"/>
</dbReference>